<sequence length="159" mass="18260">MAAVISSAGSLSPEVSQPDEDHLQAEEPELVKESVTFKDVAIDFTLEEWRLMDPTQRGLHRDVMLENYRNLVSLELETKPATKNAILTEDIFEDLSQETIVEKLAENVLWDSRMGGLWRWNDRILRLQNSQESQSQRIVTQKKVHTCQKGIKFGSIYCP</sequence>
<comment type="caution">
    <text evidence="3">The sequence shown here is derived from an EMBL/GenBank/DDBJ whole genome shotgun (WGS) entry which is preliminary data.</text>
</comment>
<dbReference type="Gene3D" id="6.10.140.140">
    <property type="match status" value="1"/>
</dbReference>
<reference evidence="3 4" key="1">
    <citation type="journal article" date="2020" name="Nature">
        <title>Six reference-quality genomes reveal evolution of bat adaptations.</title>
        <authorList>
            <person name="Jebb D."/>
            <person name="Huang Z."/>
            <person name="Pippel M."/>
            <person name="Hughes G.M."/>
            <person name="Lavrichenko K."/>
            <person name="Devanna P."/>
            <person name="Winkler S."/>
            <person name="Jermiin L.S."/>
            <person name="Skirmuntt E.C."/>
            <person name="Katzourakis A."/>
            <person name="Burkitt-Gray L."/>
            <person name="Ray D.A."/>
            <person name="Sullivan K.A.M."/>
            <person name="Roscito J.G."/>
            <person name="Kirilenko B.M."/>
            <person name="Davalos L.M."/>
            <person name="Corthals A.P."/>
            <person name="Power M.L."/>
            <person name="Jones G."/>
            <person name="Ransome R.D."/>
            <person name="Dechmann D.K.N."/>
            <person name="Locatelli A.G."/>
            <person name="Puechmaille S.J."/>
            <person name="Fedrigo O."/>
            <person name="Jarvis E.D."/>
            <person name="Hiller M."/>
            <person name="Vernes S.C."/>
            <person name="Myers E.W."/>
            <person name="Teeling E.C."/>
        </authorList>
    </citation>
    <scope>NUCLEOTIDE SEQUENCE [LARGE SCALE GENOMIC DNA]</scope>
    <source>
        <strain evidence="3">MPipKuh1</strain>
        <tissue evidence="3">Flight muscle</tissue>
    </source>
</reference>
<proteinExistence type="predicted"/>
<protein>
    <recommendedName>
        <fullName evidence="2">KRAB domain-containing protein</fullName>
    </recommendedName>
</protein>
<organism evidence="3 4">
    <name type="scientific">Pipistrellus kuhlii</name>
    <name type="common">Kuhl's pipistrelle</name>
    <dbReference type="NCBI Taxonomy" id="59472"/>
    <lineage>
        <taxon>Eukaryota</taxon>
        <taxon>Metazoa</taxon>
        <taxon>Chordata</taxon>
        <taxon>Craniata</taxon>
        <taxon>Vertebrata</taxon>
        <taxon>Euteleostomi</taxon>
        <taxon>Mammalia</taxon>
        <taxon>Eutheria</taxon>
        <taxon>Laurasiatheria</taxon>
        <taxon>Chiroptera</taxon>
        <taxon>Yangochiroptera</taxon>
        <taxon>Vespertilionidae</taxon>
        <taxon>Pipistrellus</taxon>
    </lineage>
</organism>
<dbReference type="SMART" id="SM00349">
    <property type="entry name" value="KRAB"/>
    <property type="match status" value="1"/>
</dbReference>
<dbReference type="Pfam" id="PF01352">
    <property type="entry name" value="KRAB"/>
    <property type="match status" value="1"/>
</dbReference>
<dbReference type="PROSITE" id="PS50805">
    <property type="entry name" value="KRAB"/>
    <property type="match status" value="1"/>
</dbReference>
<dbReference type="InterPro" id="IPR001909">
    <property type="entry name" value="KRAB"/>
</dbReference>
<evidence type="ECO:0000259" key="2">
    <source>
        <dbReference type="PROSITE" id="PS50805"/>
    </source>
</evidence>
<accession>A0A7J7S6P1</accession>
<dbReference type="InterPro" id="IPR050169">
    <property type="entry name" value="Krueppel_C2H2_ZnF"/>
</dbReference>
<dbReference type="CDD" id="cd07765">
    <property type="entry name" value="KRAB_A-box"/>
    <property type="match status" value="1"/>
</dbReference>
<evidence type="ECO:0000313" key="3">
    <source>
        <dbReference type="EMBL" id="KAF6284048.1"/>
    </source>
</evidence>
<dbReference type="EMBL" id="JACAGB010000045">
    <property type="protein sequence ID" value="KAF6284048.1"/>
    <property type="molecule type" value="Genomic_DNA"/>
</dbReference>
<dbReference type="AlphaFoldDB" id="A0A7J7S6P1"/>
<feature type="region of interest" description="Disordered" evidence="1">
    <location>
        <begin position="1"/>
        <end position="24"/>
    </location>
</feature>
<dbReference type="SUPFAM" id="SSF109640">
    <property type="entry name" value="KRAB domain (Kruppel-associated box)"/>
    <property type="match status" value="1"/>
</dbReference>
<name>A0A7J7S6P1_PIPKU</name>
<feature type="domain" description="KRAB" evidence="2">
    <location>
        <begin position="35"/>
        <end position="114"/>
    </location>
</feature>
<evidence type="ECO:0000256" key="1">
    <source>
        <dbReference type="SAM" id="MobiDB-lite"/>
    </source>
</evidence>
<keyword evidence="4" id="KW-1185">Reference proteome</keyword>
<dbReference type="InterPro" id="IPR036051">
    <property type="entry name" value="KRAB_dom_sf"/>
</dbReference>
<gene>
    <name evidence="3" type="ORF">mPipKuh1_019365</name>
</gene>
<dbReference type="PANTHER" id="PTHR23232">
    <property type="entry name" value="KRAB DOMAIN C2H2 ZINC FINGER"/>
    <property type="match status" value="1"/>
</dbReference>
<dbReference type="Proteomes" id="UP000558488">
    <property type="component" value="Unassembled WGS sequence"/>
</dbReference>
<dbReference type="GO" id="GO:0006355">
    <property type="term" value="P:regulation of DNA-templated transcription"/>
    <property type="evidence" value="ECO:0007669"/>
    <property type="project" value="InterPro"/>
</dbReference>
<evidence type="ECO:0000313" key="4">
    <source>
        <dbReference type="Proteomes" id="UP000558488"/>
    </source>
</evidence>
<dbReference type="PANTHER" id="PTHR23232:SF163">
    <property type="entry name" value="ZINC FINGER PROTEIN 589"/>
    <property type="match status" value="1"/>
</dbReference>